<keyword evidence="1" id="KW-0732">Signal</keyword>
<sequence length="298" mass="33849">MKKNKINSLMCILWVALFFSCQTEDQVLQNMAEGDFLDENLISSNAFDEDVLKVFRYFNDNSDVHNFELQKQFELLKDYFEQNNIPYNFRDFNLNSLGTGEELKLGGNAVLTNEIDFIDNIIESSQNFEEALILLNEYSSKLSNNQINLNSDEKNMVLSHLEATKFLFFSDPGKTYINKMRDAQYPNGEIENSRLIIVGGQNFINFAWFVYYTAKCVKGDIIACFRAAYYFQKIIDSGGFVDPCQNSTNPCCGVSCVPSHYCNQNGNCVPLPDFQGCPNVPCPPDHLCRSSDGTCIPI</sequence>
<reference evidence="3" key="1">
    <citation type="submission" date="2017-04" db="EMBL/GenBank/DDBJ databases">
        <authorList>
            <person name="Varghese N."/>
            <person name="Submissions S."/>
        </authorList>
    </citation>
    <scope>NUCLEOTIDE SEQUENCE [LARGE SCALE GENOMIC DNA]</scope>
    <source>
        <strain evidence="3">DSM 16537</strain>
    </source>
</reference>
<evidence type="ECO:0000256" key="1">
    <source>
        <dbReference type="SAM" id="SignalP"/>
    </source>
</evidence>
<name>A0A1W2H1E7_9BACT</name>
<organism evidence="2 3">
    <name type="scientific">Aquiflexum balticum DSM 16537</name>
    <dbReference type="NCBI Taxonomy" id="758820"/>
    <lineage>
        <taxon>Bacteria</taxon>
        <taxon>Pseudomonadati</taxon>
        <taxon>Bacteroidota</taxon>
        <taxon>Cytophagia</taxon>
        <taxon>Cytophagales</taxon>
        <taxon>Cyclobacteriaceae</taxon>
        <taxon>Aquiflexum</taxon>
    </lineage>
</organism>
<dbReference type="AlphaFoldDB" id="A0A1W2H1E7"/>
<evidence type="ECO:0000313" key="2">
    <source>
        <dbReference type="EMBL" id="SMD42442.1"/>
    </source>
</evidence>
<protein>
    <submittedName>
        <fullName evidence="2">Uncharacterized protein</fullName>
    </submittedName>
</protein>
<dbReference type="EMBL" id="LT838813">
    <property type="protein sequence ID" value="SMD42442.1"/>
    <property type="molecule type" value="Genomic_DNA"/>
</dbReference>
<dbReference type="RefSeq" id="WP_084119247.1">
    <property type="nucleotide sequence ID" value="NZ_LT838813.1"/>
</dbReference>
<accession>A0A1W2H1E7</accession>
<evidence type="ECO:0000313" key="3">
    <source>
        <dbReference type="Proteomes" id="UP000192333"/>
    </source>
</evidence>
<feature type="signal peptide" evidence="1">
    <location>
        <begin position="1"/>
        <end position="23"/>
    </location>
</feature>
<dbReference type="Proteomes" id="UP000192333">
    <property type="component" value="Chromosome I"/>
</dbReference>
<feature type="chain" id="PRO_5012800225" evidence="1">
    <location>
        <begin position="24"/>
        <end position="298"/>
    </location>
</feature>
<dbReference type="PROSITE" id="PS51257">
    <property type="entry name" value="PROKAR_LIPOPROTEIN"/>
    <property type="match status" value="1"/>
</dbReference>
<gene>
    <name evidence="2" type="ORF">SAMN00777080_0993</name>
</gene>
<proteinExistence type="predicted"/>
<keyword evidence="3" id="KW-1185">Reference proteome</keyword>